<dbReference type="GO" id="GO:0035438">
    <property type="term" value="F:cyclic-di-GMP binding"/>
    <property type="evidence" value="ECO:0007669"/>
    <property type="project" value="TreeGrafter"/>
</dbReference>
<dbReference type="AlphaFoldDB" id="A0A4Y2J904"/>
<dbReference type="GO" id="GO:0032481">
    <property type="term" value="P:positive regulation of type I interferon production"/>
    <property type="evidence" value="ECO:0007669"/>
    <property type="project" value="InterPro"/>
</dbReference>
<evidence type="ECO:0000313" key="3">
    <source>
        <dbReference type="Proteomes" id="UP000499080"/>
    </source>
</evidence>
<evidence type="ECO:0000313" key="2">
    <source>
        <dbReference type="EMBL" id="GBM86557.1"/>
    </source>
</evidence>
<reference evidence="2 3" key="1">
    <citation type="journal article" date="2019" name="Sci. Rep.">
        <title>Orb-weaving spider Araneus ventricosus genome elucidates the spidroin gene catalogue.</title>
        <authorList>
            <person name="Kono N."/>
            <person name="Nakamura H."/>
            <person name="Ohtoshi R."/>
            <person name="Moran D.A.P."/>
            <person name="Shinohara A."/>
            <person name="Yoshida Y."/>
            <person name="Fujiwara M."/>
            <person name="Mori M."/>
            <person name="Tomita M."/>
            <person name="Arakawa K."/>
        </authorList>
    </citation>
    <scope>NUCLEOTIDE SEQUENCE [LARGE SCALE GENOMIC DNA]</scope>
</reference>
<dbReference type="Proteomes" id="UP000499080">
    <property type="component" value="Unassembled WGS sequence"/>
</dbReference>
<dbReference type="Gene3D" id="3.40.50.12100">
    <property type="entry name" value="Stimulator of interferon genes protein"/>
    <property type="match status" value="1"/>
</dbReference>
<sequence>MQHTSTRRIAVTRYNVMVRNLLLWNSGKTSSKNIQWVLPSSYFVWTDYDDVDLSSSQNMEQSIGACWANGAYSAFYKKILIDITKRMSQFEDKHRIKLLVQKLVIICPLSCNANGSLEGKDGNIKAEGHLEEIIEDEGANNNRTYITNVYKIRGPSESYIAAEIPSPLSTLFEMRDVMDSVILQYHRDCFIETLRDLLKSDQCIILEYDDLNSPEPLHSFLLSKLGG</sequence>
<dbReference type="InterPro" id="IPR038623">
    <property type="entry name" value="STING_C_sf"/>
</dbReference>
<dbReference type="GO" id="GO:0000045">
    <property type="term" value="P:autophagosome assembly"/>
    <property type="evidence" value="ECO:0007669"/>
    <property type="project" value="TreeGrafter"/>
</dbReference>
<dbReference type="OrthoDB" id="6053839at2759"/>
<name>A0A4Y2J904_ARAVE</name>
<dbReference type="InterPro" id="IPR029158">
    <property type="entry name" value="STING"/>
</dbReference>
<protein>
    <recommendedName>
        <fullName evidence="1">STING ligand-binding domain-containing protein</fullName>
    </recommendedName>
</protein>
<dbReference type="PANTHER" id="PTHR34339">
    <property type="entry name" value="STIMULATOR OF INTERFERON GENES PROTEIN"/>
    <property type="match status" value="1"/>
</dbReference>
<dbReference type="GO" id="GO:0061709">
    <property type="term" value="P:reticulophagy"/>
    <property type="evidence" value="ECO:0007669"/>
    <property type="project" value="TreeGrafter"/>
</dbReference>
<gene>
    <name evidence="2" type="ORF">AVEN_163562_1</name>
</gene>
<dbReference type="GO" id="GO:0061507">
    <property type="term" value="F:2',3'-cyclic GMP-AMP binding"/>
    <property type="evidence" value="ECO:0007669"/>
    <property type="project" value="TreeGrafter"/>
</dbReference>
<keyword evidence="3" id="KW-1185">Reference proteome</keyword>
<dbReference type="Pfam" id="PF15009">
    <property type="entry name" value="STING_LBD"/>
    <property type="match status" value="1"/>
</dbReference>
<dbReference type="GO" id="GO:0016239">
    <property type="term" value="P:positive regulation of macroautophagy"/>
    <property type="evidence" value="ECO:0007669"/>
    <property type="project" value="TreeGrafter"/>
</dbReference>
<comment type="caution">
    <text evidence="2">The sequence shown here is derived from an EMBL/GenBank/DDBJ whole genome shotgun (WGS) entry which is preliminary data.</text>
</comment>
<dbReference type="InterPro" id="IPR055432">
    <property type="entry name" value="STING_LBD"/>
</dbReference>
<dbReference type="GO" id="GO:0005776">
    <property type="term" value="C:autophagosome"/>
    <property type="evidence" value="ECO:0007669"/>
    <property type="project" value="TreeGrafter"/>
</dbReference>
<organism evidence="2 3">
    <name type="scientific">Araneus ventricosus</name>
    <name type="common">Orbweaver spider</name>
    <name type="synonym">Epeira ventricosa</name>
    <dbReference type="NCBI Taxonomy" id="182803"/>
    <lineage>
        <taxon>Eukaryota</taxon>
        <taxon>Metazoa</taxon>
        <taxon>Ecdysozoa</taxon>
        <taxon>Arthropoda</taxon>
        <taxon>Chelicerata</taxon>
        <taxon>Arachnida</taxon>
        <taxon>Araneae</taxon>
        <taxon>Araneomorphae</taxon>
        <taxon>Entelegynae</taxon>
        <taxon>Araneoidea</taxon>
        <taxon>Araneidae</taxon>
        <taxon>Araneus</taxon>
    </lineage>
</organism>
<dbReference type="EMBL" id="BGPR01003322">
    <property type="protein sequence ID" value="GBM86557.1"/>
    <property type="molecule type" value="Genomic_DNA"/>
</dbReference>
<feature type="domain" description="STING ligand-binding" evidence="1">
    <location>
        <begin position="68"/>
        <end position="202"/>
    </location>
</feature>
<dbReference type="PANTHER" id="PTHR34339:SF1">
    <property type="entry name" value="STIMULATOR OF INTERFERON GENES PROTEIN"/>
    <property type="match status" value="1"/>
</dbReference>
<dbReference type="GO" id="GO:0045087">
    <property type="term" value="P:innate immune response"/>
    <property type="evidence" value="ECO:0007669"/>
    <property type="project" value="TreeGrafter"/>
</dbReference>
<dbReference type="GO" id="GO:0002218">
    <property type="term" value="P:activation of innate immune response"/>
    <property type="evidence" value="ECO:0007669"/>
    <property type="project" value="InterPro"/>
</dbReference>
<proteinExistence type="predicted"/>
<dbReference type="GO" id="GO:0005789">
    <property type="term" value="C:endoplasmic reticulum membrane"/>
    <property type="evidence" value="ECO:0007669"/>
    <property type="project" value="TreeGrafter"/>
</dbReference>
<accession>A0A4Y2J904</accession>
<evidence type="ECO:0000259" key="1">
    <source>
        <dbReference type="Pfam" id="PF15009"/>
    </source>
</evidence>